<evidence type="ECO:0000313" key="3">
    <source>
        <dbReference type="Proteomes" id="UP000481033"/>
    </source>
</evidence>
<comment type="caution">
    <text evidence="2">The sequence shown here is derived from an EMBL/GenBank/DDBJ whole genome shotgun (WGS) entry which is preliminary data.</text>
</comment>
<keyword evidence="1" id="KW-0472">Membrane</keyword>
<feature type="transmembrane region" description="Helical" evidence="1">
    <location>
        <begin position="12"/>
        <end position="31"/>
    </location>
</feature>
<keyword evidence="3" id="KW-1185">Reference proteome</keyword>
<dbReference type="AlphaFoldDB" id="A0A6M0RIT3"/>
<keyword evidence="1" id="KW-0812">Transmembrane</keyword>
<gene>
    <name evidence="2" type="ORF">DXZ20_08455</name>
</gene>
<name>A0A6M0RIT3_9CYAN</name>
<dbReference type="EMBL" id="QXHD01000004">
    <property type="protein sequence ID" value="NEZ55702.1"/>
    <property type="molecule type" value="Genomic_DNA"/>
</dbReference>
<keyword evidence="1" id="KW-1133">Transmembrane helix</keyword>
<organism evidence="2 3">
    <name type="scientific">Adonisia turfae CCMR0081</name>
    <dbReference type="NCBI Taxonomy" id="2292702"/>
    <lineage>
        <taxon>Bacteria</taxon>
        <taxon>Bacillati</taxon>
        <taxon>Cyanobacteriota</taxon>
        <taxon>Adonisia</taxon>
        <taxon>Adonisia turfae</taxon>
    </lineage>
</organism>
<evidence type="ECO:0000256" key="1">
    <source>
        <dbReference type="SAM" id="Phobius"/>
    </source>
</evidence>
<reference evidence="2 3" key="1">
    <citation type="journal article" date="2020" name="Microb. Ecol.">
        <title>Ecogenomics of the Marine Benthic Filamentous Cyanobacterium Adonisia.</title>
        <authorList>
            <person name="Walter J.M."/>
            <person name="Coutinho F.H."/>
            <person name="Leomil L."/>
            <person name="Hargreaves P.I."/>
            <person name="Campeao M.E."/>
            <person name="Vieira V.V."/>
            <person name="Silva B.S."/>
            <person name="Fistarol G.O."/>
            <person name="Salomon P.S."/>
            <person name="Sawabe T."/>
            <person name="Mino S."/>
            <person name="Hosokawa M."/>
            <person name="Miyashita H."/>
            <person name="Maruyama F."/>
            <person name="van Verk M.C."/>
            <person name="Dutilh B.E."/>
            <person name="Thompson C.C."/>
            <person name="Thompson F.L."/>
        </authorList>
    </citation>
    <scope>NUCLEOTIDE SEQUENCE [LARGE SCALE GENOMIC DNA]</scope>
    <source>
        <strain evidence="2 3">CCMR0081</strain>
    </source>
</reference>
<proteinExistence type="predicted"/>
<sequence length="63" mass="6971">MTATFEDKALDITLLALLIISMVLFGLHMPYVVMTMVLIIALATVATRLSWSVLNAFESIEID</sequence>
<accession>A0A6M0RIT3</accession>
<protein>
    <submittedName>
        <fullName evidence="2">Uncharacterized protein</fullName>
    </submittedName>
</protein>
<dbReference type="Proteomes" id="UP000481033">
    <property type="component" value="Unassembled WGS sequence"/>
</dbReference>
<evidence type="ECO:0000313" key="2">
    <source>
        <dbReference type="EMBL" id="NEZ55702.1"/>
    </source>
</evidence>